<feature type="transmembrane region" description="Helical" evidence="1">
    <location>
        <begin position="6"/>
        <end position="25"/>
    </location>
</feature>
<evidence type="ECO:0000313" key="3">
    <source>
        <dbReference type="Proteomes" id="UP000431922"/>
    </source>
</evidence>
<proteinExistence type="predicted"/>
<dbReference type="RefSeq" id="WP_160757177.1">
    <property type="nucleotide sequence ID" value="NZ_WTYL01000004.1"/>
</dbReference>
<dbReference type="OrthoDB" id="7390227at2"/>
<sequence>MDIKQFSILSVLVVPIAMIILLALIGKSVPKKIATSFPFQTFATVWFIGIFAVPISAIYFDAQDDFFKDRYALVRDGLGMPANVEVPSPGRFSGGLGDCWSNSVNWSLKATFPSDEQLGLWFAQQSYREPLVKQISAYFDTPMDQITVLNGALDAREIDKKWMSDINEPMREWWQYRRRNYFKPSVCLAIDRPDETGEGLILRPCDPVVLPEDMGNMGRVILNRSGSSAVLAGEIYYATGPSYCTNPVRRVVNNALGLPHPEARRPDDGSTLPL</sequence>
<organism evidence="2 3">
    <name type="scientific">Allopontixanthobacter sediminis</name>
    <dbReference type="NCBI Taxonomy" id="1689985"/>
    <lineage>
        <taxon>Bacteria</taxon>
        <taxon>Pseudomonadati</taxon>
        <taxon>Pseudomonadota</taxon>
        <taxon>Alphaproteobacteria</taxon>
        <taxon>Sphingomonadales</taxon>
        <taxon>Erythrobacteraceae</taxon>
        <taxon>Allopontixanthobacter</taxon>
    </lineage>
</organism>
<keyword evidence="1" id="KW-0812">Transmembrane</keyword>
<gene>
    <name evidence="2" type="ORF">GRI65_13840</name>
</gene>
<keyword evidence="1" id="KW-0472">Membrane</keyword>
<accession>A0A845B585</accession>
<evidence type="ECO:0000256" key="1">
    <source>
        <dbReference type="SAM" id="Phobius"/>
    </source>
</evidence>
<dbReference type="AlphaFoldDB" id="A0A845B585"/>
<dbReference type="Proteomes" id="UP000431922">
    <property type="component" value="Unassembled WGS sequence"/>
</dbReference>
<evidence type="ECO:0000313" key="2">
    <source>
        <dbReference type="EMBL" id="MXP45530.1"/>
    </source>
</evidence>
<feature type="transmembrane region" description="Helical" evidence="1">
    <location>
        <begin position="37"/>
        <end position="60"/>
    </location>
</feature>
<dbReference type="EMBL" id="WTYL01000004">
    <property type="protein sequence ID" value="MXP45530.1"/>
    <property type="molecule type" value="Genomic_DNA"/>
</dbReference>
<name>A0A845B585_9SPHN</name>
<keyword evidence="1" id="KW-1133">Transmembrane helix</keyword>
<keyword evidence="3" id="KW-1185">Reference proteome</keyword>
<comment type="caution">
    <text evidence="2">The sequence shown here is derived from an EMBL/GenBank/DDBJ whole genome shotgun (WGS) entry which is preliminary data.</text>
</comment>
<reference evidence="2 3" key="1">
    <citation type="submission" date="2019-12" db="EMBL/GenBank/DDBJ databases">
        <title>Genomic-based taxomic classification of the family Erythrobacteraceae.</title>
        <authorList>
            <person name="Xu L."/>
        </authorList>
    </citation>
    <scope>NUCLEOTIDE SEQUENCE [LARGE SCALE GENOMIC DNA]</scope>
    <source>
        <strain evidence="2 3">KCTC 42453</strain>
    </source>
</reference>
<protein>
    <submittedName>
        <fullName evidence="2">Uncharacterized protein</fullName>
    </submittedName>
</protein>